<name>A0A2N9VWB2_9HYPH</name>
<dbReference type="Pfam" id="PF05990">
    <property type="entry name" value="DUF900"/>
    <property type="match status" value="1"/>
</dbReference>
<dbReference type="Proteomes" id="UP000232163">
    <property type="component" value="Unassembled WGS sequence"/>
</dbReference>
<evidence type="ECO:0000313" key="1">
    <source>
        <dbReference type="EMBL" id="PIO43780.1"/>
    </source>
</evidence>
<dbReference type="RefSeq" id="WP_237143411.1">
    <property type="nucleotide sequence ID" value="NZ_CP017940.1"/>
</dbReference>
<dbReference type="InterPro" id="IPR029058">
    <property type="entry name" value="AB_hydrolase_fold"/>
</dbReference>
<dbReference type="InterPro" id="IPR010297">
    <property type="entry name" value="DUF900_hydrolase"/>
</dbReference>
<gene>
    <name evidence="1" type="ORF">B5P45_14380</name>
</gene>
<keyword evidence="2" id="KW-1185">Reference proteome</keyword>
<proteinExistence type="predicted"/>
<dbReference type="KEGG" id="pht:BLM14_18385"/>
<dbReference type="PANTHER" id="PTHR36513:SF1">
    <property type="entry name" value="TRANSMEMBRANE PROTEIN"/>
    <property type="match status" value="1"/>
</dbReference>
<dbReference type="PANTHER" id="PTHR36513">
    <property type="entry name" value="ABC TRANSMEMBRANE TYPE-1 DOMAIN-CONTAINING PROTEIN"/>
    <property type="match status" value="1"/>
</dbReference>
<dbReference type="EMBL" id="MZMT01000035">
    <property type="protein sequence ID" value="PIO43780.1"/>
    <property type="molecule type" value="Genomic_DNA"/>
</dbReference>
<dbReference type="SUPFAM" id="SSF53474">
    <property type="entry name" value="alpha/beta-Hydrolases"/>
    <property type="match status" value="1"/>
</dbReference>
<comment type="caution">
    <text evidence="1">The sequence shown here is derived from an EMBL/GenBank/DDBJ whole genome shotgun (WGS) entry which is preliminary data.</text>
</comment>
<protein>
    <submittedName>
        <fullName evidence="1">Esterase</fullName>
    </submittedName>
</protein>
<accession>A0A2N9VWB2</accession>
<organism evidence="1 2">
    <name type="scientific">Phyllobacterium zundukense</name>
    <dbReference type="NCBI Taxonomy" id="1867719"/>
    <lineage>
        <taxon>Bacteria</taxon>
        <taxon>Pseudomonadati</taxon>
        <taxon>Pseudomonadota</taxon>
        <taxon>Alphaproteobacteria</taxon>
        <taxon>Hyphomicrobiales</taxon>
        <taxon>Phyllobacteriaceae</taxon>
        <taxon>Phyllobacterium</taxon>
    </lineage>
</organism>
<evidence type="ECO:0000313" key="2">
    <source>
        <dbReference type="Proteomes" id="UP000232163"/>
    </source>
</evidence>
<sequence length="433" mass="46869">MDTRMSPNPFRSMFALQGIGRSWPAPATDRKGARQLLSVAVLMSLAMTGCATRVENVLQPQVAVAASDASRVNMLVATTRKSSDDPGRLYSGERGTAISLNNVSVSIPPDRNRKIGKVQWPSRVPPNPQKEFAVLETGKVATEEQAFKWFRKNRNAKRQVLIFVHGFNNTYADAVFRFAQIVHDSGTDAAPILFAWPSRARVFDYLYDKESANYSRRALEDLILQATRSPDVDDVTILAHSMGTWLAAEALRGVAMREKSIPAKVKNVILASPDIDIDVFRRQFIEMGPKRPHFAILTSTHDKALEVSGWLSGGVDRVGGADLKPYGSVLEELGVSVIDTSATASNDPLGHNAFADNPEIVRLLGRRLAGQSLAGKEASFADRAGVAAANFAGSAARVAVATPVSVISGKARDVLKRELSPSTGQLVDGQVSY</sequence>
<dbReference type="AlphaFoldDB" id="A0A2N9VWB2"/>
<dbReference type="Gene3D" id="3.40.50.1820">
    <property type="entry name" value="alpha/beta hydrolase"/>
    <property type="match status" value="1"/>
</dbReference>
<reference evidence="2" key="1">
    <citation type="journal article" date="2017" name="Int J Environ Stud">
        <title>Does the Miocene-Pliocene relict legume Oxytropis triphylla form nitrogen-fixing nodules with a combination of bacterial strains?</title>
        <authorList>
            <person name="Safronova V."/>
            <person name="Belimov A."/>
            <person name="Sazanova A."/>
            <person name="Kuznetsova I."/>
            <person name="Popova J."/>
            <person name="Andronov E."/>
            <person name="Verkhozina A."/>
            <person name="Tikhonovich I."/>
        </authorList>
    </citation>
    <scope>NUCLEOTIDE SEQUENCE [LARGE SCALE GENOMIC DNA]</scope>
    <source>
        <strain evidence="2">Tri-38</strain>
    </source>
</reference>